<dbReference type="InterPro" id="IPR000259">
    <property type="entry name" value="Adhesion_dom_fimbrial"/>
</dbReference>
<evidence type="ECO:0000313" key="5">
    <source>
        <dbReference type="EMBL" id="KNE25036.1"/>
    </source>
</evidence>
<dbReference type="InterPro" id="IPR036937">
    <property type="entry name" value="Adhesion_dom_fimbrial_sf"/>
</dbReference>
<keyword evidence="3" id="KW-0281">Fimbrium</keyword>
<protein>
    <recommendedName>
        <fullName evidence="4">Fimbrial-type adhesion domain-containing protein</fullName>
    </recommendedName>
</protein>
<evidence type="ECO:0000256" key="3">
    <source>
        <dbReference type="ARBA" id="ARBA00023263"/>
    </source>
</evidence>
<dbReference type="InterPro" id="IPR050263">
    <property type="entry name" value="Bact_Fimbrial_Adh_Pro"/>
</dbReference>
<organism evidence="5 6">
    <name type="scientific">Achromobacter spanius</name>
    <dbReference type="NCBI Taxonomy" id="217203"/>
    <lineage>
        <taxon>Bacteria</taxon>
        <taxon>Pseudomonadati</taxon>
        <taxon>Pseudomonadota</taxon>
        <taxon>Betaproteobacteria</taxon>
        <taxon>Burkholderiales</taxon>
        <taxon>Alcaligenaceae</taxon>
        <taxon>Achromobacter</taxon>
    </lineage>
</organism>
<comment type="similarity">
    <text evidence="2">Belongs to the fimbrial protein family.</text>
</comment>
<dbReference type="PANTHER" id="PTHR33420">
    <property type="entry name" value="FIMBRIAL SUBUNIT ELFA-RELATED"/>
    <property type="match status" value="1"/>
</dbReference>
<dbReference type="EMBL" id="LGVG01000040">
    <property type="protein sequence ID" value="KNE25036.1"/>
    <property type="molecule type" value="Genomic_DNA"/>
</dbReference>
<reference evidence="5 6" key="1">
    <citation type="submission" date="2015-07" db="EMBL/GenBank/DDBJ databases">
        <title>Draft genome of Achromobacter spanius.</title>
        <authorList>
            <person name="Wang X."/>
        </authorList>
    </citation>
    <scope>NUCLEOTIDE SEQUENCE [LARGE SCALE GENOMIC DNA]</scope>
    <source>
        <strain evidence="5 6">CGMCC9173</strain>
    </source>
</reference>
<dbReference type="InterPro" id="IPR008966">
    <property type="entry name" value="Adhesion_dom_sf"/>
</dbReference>
<sequence length="336" mass="35883">MGQVLFERQAPIAIRFKPVKLPGAQEKHKLFGTAAWRNPVNMVNNIVNTNVDGIGLKILFQDTEVSSASMSLVMDAQDIIPRHGVLLQFAYFAYVQQLVLMAKPEDLPRNLNVTGVPPNTAMVLGFFTERAGLTAPGQIGVGIPSWQNPPPTDPPGAKLCGMTSVYQGSKIFSMGTNAGAQSITIKHQCDAGAHQNIPVHMLPAFVADFPAEGAMSAPRPFNIRLNQCSALARPQVKFRAKSGLVAGTDTVLALYGRNANGDRPARGIGVIVVDEQDQRVRFGPVGGAYGPNYAMTPLDGGAQLSLAARYIRTAVGRDDLEGGVANAAAEFTFEFP</sequence>
<feature type="domain" description="Fimbrial-type adhesion" evidence="4">
    <location>
        <begin position="182"/>
        <end position="335"/>
    </location>
</feature>
<dbReference type="GO" id="GO:0043709">
    <property type="term" value="P:cell adhesion involved in single-species biofilm formation"/>
    <property type="evidence" value="ECO:0007669"/>
    <property type="project" value="TreeGrafter"/>
</dbReference>
<dbReference type="Pfam" id="PF00419">
    <property type="entry name" value="Fimbrial"/>
    <property type="match status" value="1"/>
</dbReference>
<comment type="subcellular location">
    <subcellularLocation>
        <location evidence="1">Fimbrium</location>
    </subcellularLocation>
</comment>
<evidence type="ECO:0000313" key="6">
    <source>
        <dbReference type="Proteomes" id="UP000037511"/>
    </source>
</evidence>
<evidence type="ECO:0000259" key="4">
    <source>
        <dbReference type="Pfam" id="PF00419"/>
    </source>
</evidence>
<dbReference type="Gene3D" id="2.60.40.1090">
    <property type="entry name" value="Fimbrial-type adhesion domain"/>
    <property type="match status" value="1"/>
</dbReference>
<accession>A0AAW3HZC4</accession>
<name>A0AAW3HZC4_9BURK</name>
<dbReference type="Proteomes" id="UP000037511">
    <property type="component" value="Unassembled WGS sequence"/>
</dbReference>
<proteinExistence type="inferred from homology"/>
<dbReference type="PANTHER" id="PTHR33420:SF14">
    <property type="entry name" value="TYPE 1 FIMBRIN D-MANNOSE SPECIFIC ADHESIN"/>
    <property type="match status" value="1"/>
</dbReference>
<dbReference type="GO" id="GO:0009289">
    <property type="term" value="C:pilus"/>
    <property type="evidence" value="ECO:0007669"/>
    <property type="project" value="UniProtKB-SubCell"/>
</dbReference>
<comment type="caution">
    <text evidence="5">The sequence shown here is derived from an EMBL/GenBank/DDBJ whole genome shotgun (WGS) entry which is preliminary data.</text>
</comment>
<gene>
    <name evidence="5" type="ORF">AFM18_23410</name>
</gene>
<evidence type="ECO:0000256" key="1">
    <source>
        <dbReference type="ARBA" id="ARBA00004561"/>
    </source>
</evidence>
<evidence type="ECO:0000256" key="2">
    <source>
        <dbReference type="ARBA" id="ARBA00006671"/>
    </source>
</evidence>
<dbReference type="SUPFAM" id="SSF49401">
    <property type="entry name" value="Bacterial adhesins"/>
    <property type="match status" value="1"/>
</dbReference>
<dbReference type="AlphaFoldDB" id="A0AAW3HZC4"/>